<dbReference type="AlphaFoldDB" id="A0A2Z5G7N3"/>
<dbReference type="InterPro" id="IPR026591">
    <property type="entry name" value="Sirtuin_cat_small_dom_sf"/>
</dbReference>
<comment type="cofactor">
    <cofactor evidence="3">
        <name>Zn(2+)</name>
        <dbReference type="ChEBI" id="CHEBI:29105"/>
    </cofactor>
    <text evidence="3">Binds 1 zinc ion per subunit.</text>
</comment>
<keyword evidence="3 4" id="KW-0862">Zinc</keyword>
<comment type="domain">
    <text evidence="3">2 residues (Tyr-76 and Arg-79) present in a large hydrophobic pocket are probably involved in substrate specificity. They are important for desuccinylation activity, but dispensable for deacetylation activity.</text>
</comment>
<keyword evidence="7" id="KW-1185">Reference proteome</keyword>
<dbReference type="InterPro" id="IPR026590">
    <property type="entry name" value="Ssirtuin_cat_dom"/>
</dbReference>
<protein>
    <recommendedName>
        <fullName evidence="3">NAD-dependent protein deacylase</fullName>
        <ecNumber evidence="3">2.3.1.286</ecNumber>
    </recommendedName>
    <alternativeName>
        <fullName evidence="3">Regulatory protein SIR2 homolog</fullName>
    </alternativeName>
</protein>
<name>A0A2Z5G7N3_9BACT</name>
<evidence type="ECO:0000256" key="3">
    <source>
        <dbReference type="HAMAP-Rule" id="MF_01121"/>
    </source>
</evidence>
<sequence length="259" mass="28819">MKIEVAILERVGQKNMTPIQISTEDRVFVLTGAGISAESGLATFRDSDGLWSGHRVEDVATPEAWIADPELVWRFYSQRRRDARLAEPNPAHRALAALESAIGDRFFLCTQNVDDLHERAGSVRMIHMHGQLFESRCEDECGRPVFSDEKHYDSLATIGRCACGARIRPHIVWFGEVPLEMETIQREIERCTVLLVVGTSGVVYPAASFVHWANQRNRVGRQQVRTVYVGPEAPANAAAFTQVVLGKAGDVLPGLFEFS</sequence>
<dbReference type="PANTHER" id="PTHR11085">
    <property type="entry name" value="NAD-DEPENDENT PROTEIN DEACYLASE SIRTUIN-5, MITOCHONDRIAL-RELATED"/>
    <property type="match status" value="1"/>
</dbReference>
<feature type="binding site" evidence="3 4">
    <location>
        <position position="137"/>
    </location>
    <ligand>
        <name>Zn(2+)</name>
        <dbReference type="ChEBI" id="CHEBI:29105"/>
    </ligand>
</feature>
<evidence type="ECO:0000313" key="6">
    <source>
        <dbReference type="EMBL" id="AXC14675.1"/>
    </source>
</evidence>
<feature type="binding site" evidence="3">
    <location>
        <position position="76"/>
    </location>
    <ligand>
        <name>substrate</name>
    </ligand>
</feature>
<dbReference type="PANTHER" id="PTHR11085:SF4">
    <property type="entry name" value="NAD-DEPENDENT PROTEIN DEACYLASE"/>
    <property type="match status" value="1"/>
</dbReference>
<comment type="similarity">
    <text evidence="3">Belongs to the sirtuin family. Class III subfamily.</text>
</comment>
<dbReference type="InterPro" id="IPR003000">
    <property type="entry name" value="Sirtuin"/>
</dbReference>
<dbReference type="InterPro" id="IPR029035">
    <property type="entry name" value="DHS-like_NAD/FAD-binding_dom"/>
</dbReference>
<dbReference type="EC" id="2.3.1.286" evidence="3"/>
<accession>A0A2Z5G7N3</accession>
<dbReference type="KEGG" id="abas:ACPOL_5427"/>
<organism evidence="6 7">
    <name type="scientific">Acidisarcina polymorpha</name>
    <dbReference type="NCBI Taxonomy" id="2211140"/>
    <lineage>
        <taxon>Bacteria</taxon>
        <taxon>Pseudomonadati</taxon>
        <taxon>Acidobacteriota</taxon>
        <taxon>Terriglobia</taxon>
        <taxon>Terriglobales</taxon>
        <taxon>Acidobacteriaceae</taxon>
        <taxon>Acidisarcina</taxon>
    </lineage>
</organism>
<evidence type="ECO:0000259" key="5">
    <source>
        <dbReference type="PROSITE" id="PS50305"/>
    </source>
</evidence>
<dbReference type="InterPro" id="IPR050134">
    <property type="entry name" value="NAD-dep_sirtuin_deacylases"/>
</dbReference>
<dbReference type="GO" id="GO:0017136">
    <property type="term" value="F:histone deacetylase activity, NAD-dependent"/>
    <property type="evidence" value="ECO:0007669"/>
    <property type="project" value="TreeGrafter"/>
</dbReference>
<dbReference type="HAMAP" id="MF_01121">
    <property type="entry name" value="Sirtuin_ClassIII"/>
    <property type="match status" value="1"/>
</dbReference>
<evidence type="ECO:0000256" key="4">
    <source>
        <dbReference type="PROSITE-ProRule" id="PRU00236"/>
    </source>
</evidence>
<dbReference type="GO" id="GO:0005737">
    <property type="term" value="C:cytoplasm"/>
    <property type="evidence" value="ECO:0007669"/>
    <property type="project" value="UniProtKB-SubCell"/>
</dbReference>
<gene>
    <name evidence="3" type="primary">cobB</name>
    <name evidence="6" type="ORF">ACPOL_5427</name>
</gene>
<keyword evidence="3" id="KW-0963">Cytoplasm</keyword>
<evidence type="ECO:0000256" key="2">
    <source>
        <dbReference type="ARBA" id="ARBA00023027"/>
    </source>
</evidence>
<feature type="binding site" evidence="3">
    <location>
        <begin position="198"/>
        <end position="200"/>
    </location>
    <ligand>
        <name>NAD(+)</name>
        <dbReference type="ChEBI" id="CHEBI:57540"/>
    </ligand>
</feature>
<feature type="binding site" evidence="3">
    <location>
        <begin position="32"/>
        <end position="51"/>
    </location>
    <ligand>
        <name>NAD(+)</name>
        <dbReference type="ChEBI" id="CHEBI:57540"/>
    </ligand>
</feature>
<feature type="binding site" evidence="3 4">
    <location>
        <position position="141"/>
    </location>
    <ligand>
        <name>Zn(2+)</name>
        <dbReference type="ChEBI" id="CHEBI:29105"/>
    </ligand>
</feature>
<comment type="caution">
    <text evidence="3">Lacks conserved residue(s) required for the propagation of feature annotation.</text>
</comment>
<feature type="binding site" evidence="3">
    <location>
        <begin position="111"/>
        <end position="114"/>
    </location>
    <ligand>
        <name>NAD(+)</name>
        <dbReference type="ChEBI" id="CHEBI:57540"/>
    </ligand>
</feature>
<feature type="domain" description="Deacetylase sirtuin-type" evidence="5">
    <location>
        <begin position="1"/>
        <end position="259"/>
    </location>
</feature>
<dbReference type="GO" id="GO:0008270">
    <property type="term" value="F:zinc ion binding"/>
    <property type="evidence" value="ECO:0007669"/>
    <property type="project" value="UniProtKB-UniRule"/>
</dbReference>
<dbReference type="Gene3D" id="3.30.1600.10">
    <property type="entry name" value="SIR2/SIRT2 'Small Domain"/>
    <property type="match status" value="1"/>
</dbReference>
<dbReference type="Proteomes" id="UP000253606">
    <property type="component" value="Chromosome"/>
</dbReference>
<comment type="catalytic activity">
    <reaction evidence="3">
        <text>N(6)-succinyl-L-lysyl-[protein] + NAD(+) + H2O = 2''-O-succinyl-ADP-D-ribose + nicotinamide + L-lysyl-[protein]</text>
        <dbReference type="Rhea" id="RHEA:47668"/>
        <dbReference type="Rhea" id="RHEA-COMP:9752"/>
        <dbReference type="Rhea" id="RHEA-COMP:11877"/>
        <dbReference type="ChEBI" id="CHEBI:15377"/>
        <dbReference type="ChEBI" id="CHEBI:17154"/>
        <dbReference type="ChEBI" id="CHEBI:29969"/>
        <dbReference type="ChEBI" id="CHEBI:57540"/>
        <dbReference type="ChEBI" id="CHEBI:87830"/>
        <dbReference type="ChEBI" id="CHEBI:87832"/>
    </reaction>
</comment>
<dbReference type="Pfam" id="PF02146">
    <property type="entry name" value="SIR2"/>
    <property type="match status" value="1"/>
</dbReference>
<dbReference type="SUPFAM" id="SSF52467">
    <property type="entry name" value="DHS-like NAD/FAD-binding domain"/>
    <property type="match status" value="1"/>
</dbReference>
<reference evidence="6 7" key="1">
    <citation type="journal article" date="2018" name="Front. Microbiol.">
        <title>Hydrolytic Capabilities as a Key to Environmental Success: Chitinolytic and Cellulolytic Acidobacteria From Acidic Sub-arctic Soils and Boreal Peatlands.</title>
        <authorList>
            <person name="Belova S.E."/>
            <person name="Ravin N.V."/>
            <person name="Pankratov T.A."/>
            <person name="Rakitin A.L."/>
            <person name="Ivanova A.A."/>
            <person name="Beletsky A.V."/>
            <person name="Mardanov A.V."/>
            <person name="Sinninghe Damste J.S."/>
            <person name="Dedysh S.N."/>
        </authorList>
    </citation>
    <scope>NUCLEOTIDE SEQUENCE [LARGE SCALE GENOMIC DNA]</scope>
    <source>
        <strain evidence="6 7">SBC82</strain>
    </source>
</reference>
<dbReference type="CDD" id="cd01412">
    <property type="entry name" value="SIRT5_Af1_CobB"/>
    <property type="match status" value="1"/>
</dbReference>
<keyword evidence="2 3" id="KW-0520">NAD</keyword>
<feature type="binding site" evidence="3 4">
    <location>
        <position position="161"/>
    </location>
    <ligand>
        <name>Zn(2+)</name>
        <dbReference type="ChEBI" id="CHEBI:29105"/>
    </ligand>
</feature>
<evidence type="ECO:0000256" key="1">
    <source>
        <dbReference type="ARBA" id="ARBA00022679"/>
    </source>
</evidence>
<proteinExistence type="inferred from homology"/>
<dbReference type="GO" id="GO:0036055">
    <property type="term" value="F:protein-succinyllysine desuccinylase activity"/>
    <property type="evidence" value="ECO:0007669"/>
    <property type="project" value="UniProtKB-UniRule"/>
</dbReference>
<comment type="subcellular location">
    <subcellularLocation>
        <location evidence="3">Cytoplasm</location>
    </subcellularLocation>
</comment>
<dbReference type="PROSITE" id="PS50305">
    <property type="entry name" value="SIRTUIN"/>
    <property type="match status" value="1"/>
</dbReference>
<comment type="catalytic activity">
    <reaction evidence="3">
        <text>N(6)-acetyl-L-lysyl-[protein] + NAD(+) + H2O = 2''-O-acetyl-ADP-D-ribose + nicotinamide + L-lysyl-[protein]</text>
        <dbReference type="Rhea" id="RHEA:43636"/>
        <dbReference type="Rhea" id="RHEA-COMP:9752"/>
        <dbReference type="Rhea" id="RHEA-COMP:10731"/>
        <dbReference type="ChEBI" id="CHEBI:15377"/>
        <dbReference type="ChEBI" id="CHEBI:17154"/>
        <dbReference type="ChEBI" id="CHEBI:29969"/>
        <dbReference type="ChEBI" id="CHEBI:57540"/>
        <dbReference type="ChEBI" id="CHEBI:61930"/>
        <dbReference type="ChEBI" id="CHEBI:83767"/>
        <dbReference type="EC" id="2.3.1.286"/>
    </reaction>
</comment>
<feature type="binding site" evidence="3">
    <location>
        <position position="248"/>
    </location>
    <ligand>
        <name>NAD(+)</name>
        <dbReference type="ChEBI" id="CHEBI:57540"/>
    </ligand>
</feature>
<dbReference type="InterPro" id="IPR027546">
    <property type="entry name" value="Sirtuin_class_III"/>
</dbReference>
<dbReference type="GO" id="GO:0070403">
    <property type="term" value="F:NAD+ binding"/>
    <property type="evidence" value="ECO:0007669"/>
    <property type="project" value="UniProtKB-UniRule"/>
</dbReference>
<comment type="function">
    <text evidence="3">NAD-dependent lysine deacetylase and desuccinylase that specifically removes acetyl and succinyl groups on target proteins. Modulates the activities of several proteins which are inactive in their acylated form.</text>
</comment>
<dbReference type="GO" id="GO:0036054">
    <property type="term" value="F:protein-malonyllysine demalonylase activity"/>
    <property type="evidence" value="ECO:0007669"/>
    <property type="project" value="InterPro"/>
</dbReference>
<dbReference type="Gene3D" id="3.40.50.1220">
    <property type="entry name" value="TPP-binding domain"/>
    <property type="match status" value="1"/>
</dbReference>
<keyword evidence="1" id="KW-0808">Transferase</keyword>
<feature type="active site" description="Proton acceptor" evidence="3 4">
    <location>
        <position position="129"/>
    </location>
</feature>
<feature type="binding site" evidence="3 4">
    <location>
        <position position="163"/>
    </location>
    <ligand>
        <name>Zn(2+)</name>
        <dbReference type="ChEBI" id="CHEBI:29105"/>
    </ligand>
</feature>
<dbReference type="EMBL" id="CP030840">
    <property type="protein sequence ID" value="AXC14675.1"/>
    <property type="molecule type" value="Genomic_DNA"/>
</dbReference>
<feature type="binding site" evidence="3">
    <location>
        <position position="79"/>
    </location>
    <ligand>
        <name>substrate</name>
    </ligand>
</feature>
<evidence type="ECO:0000313" key="7">
    <source>
        <dbReference type="Proteomes" id="UP000253606"/>
    </source>
</evidence>
<keyword evidence="3 4" id="KW-0479">Metal-binding</keyword>